<sequence>MVFCFLSSCGNNSCYILLIINILIFQISDEQFRWLLIEPLVQSRNWDDLEFIMLKKKSLSRRMEVTIPTDRFILHLNSLGVPNNIIESYLKYLSDDEFIQIVIRLNMVDEAVKVS</sequence>
<organism evidence="1 2">
    <name type="scientific">Schistosoma bovis</name>
    <name type="common">Blood fluke</name>
    <dbReference type="NCBI Taxonomy" id="6184"/>
    <lineage>
        <taxon>Eukaryota</taxon>
        <taxon>Metazoa</taxon>
        <taxon>Spiralia</taxon>
        <taxon>Lophotrochozoa</taxon>
        <taxon>Platyhelminthes</taxon>
        <taxon>Trematoda</taxon>
        <taxon>Digenea</taxon>
        <taxon>Strigeidida</taxon>
        <taxon>Schistosomatoidea</taxon>
        <taxon>Schistosomatidae</taxon>
        <taxon>Schistosoma</taxon>
    </lineage>
</organism>
<dbReference type="AlphaFoldDB" id="A0A430PY24"/>
<protein>
    <submittedName>
        <fullName evidence="1">Uncharacterized protein</fullName>
    </submittedName>
</protein>
<name>A0A430PY24_SCHBO</name>
<comment type="caution">
    <text evidence="1">The sequence shown here is derived from an EMBL/GenBank/DDBJ whole genome shotgun (WGS) entry which is preliminary data.</text>
</comment>
<evidence type="ECO:0000313" key="2">
    <source>
        <dbReference type="Proteomes" id="UP000290809"/>
    </source>
</evidence>
<dbReference type="STRING" id="6184.A0A430PY24"/>
<dbReference type="Proteomes" id="UP000290809">
    <property type="component" value="Unassembled WGS sequence"/>
</dbReference>
<dbReference type="EMBL" id="QMKO01004234">
    <property type="protein sequence ID" value="RTG80350.1"/>
    <property type="molecule type" value="Genomic_DNA"/>
</dbReference>
<reference evidence="1 2" key="1">
    <citation type="journal article" date="2019" name="PLoS Pathog.">
        <title>Genome sequence of the bovine parasite Schistosoma bovis Tanzania.</title>
        <authorList>
            <person name="Oey H."/>
            <person name="Zakrzewski M."/>
            <person name="Gobert G."/>
            <person name="Gravermann K."/>
            <person name="Stoye J."/>
            <person name="Jones M."/>
            <person name="Mcmanus D."/>
            <person name="Krause L."/>
        </authorList>
    </citation>
    <scope>NUCLEOTIDE SEQUENCE [LARGE SCALE GENOMIC DNA]</scope>
    <source>
        <strain evidence="1 2">TAN1997</strain>
    </source>
</reference>
<evidence type="ECO:0000313" key="1">
    <source>
        <dbReference type="EMBL" id="RTG80350.1"/>
    </source>
</evidence>
<gene>
    <name evidence="1" type="ORF">DC041_0009872</name>
</gene>
<keyword evidence="2" id="KW-1185">Reference proteome</keyword>
<proteinExistence type="predicted"/>
<accession>A0A430PY24</accession>